<sequence>MSEISGQCEDELCLKECNSLSTRVFPCLYHCKKMLCIRHLSEHDKCTEKQIQSKKQLENLWNSYILIFNEDKVQEEFQNLKMKLETFQKLRKDIQNVLSINNFHDSMENNRKLQIAIETVEKFMEQENQAKSTINDADSKAELITDDDEENQQTIDYESLSLSVITNNDSETIDFCPSVLNTNGNSPLTEPDNEYFQDIAESDDYGNSMEFENEDNTIEASTLEDQINITPKRNVPASKFRGYCPLTQDGAFGISCQLHGIRLCSKIYGNPRTFRLHEHFRRVHHLTPLASLTLARAIRSGLNPMTTQLFDDNHIILNIDELRTVACPINKGFINYPTLHILNSPCDTIKQVRHLRDHLKRVHKFTSKATNIIIKAVKADTPIHMIQFPRWIDIIEDE</sequence>
<dbReference type="Proteomes" id="UP000663824">
    <property type="component" value="Unassembled WGS sequence"/>
</dbReference>
<protein>
    <submittedName>
        <fullName evidence="1">Uncharacterized protein</fullName>
    </submittedName>
</protein>
<organism evidence="1 2">
    <name type="scientific">Rotaria magnacalcarata</name>
    <dbReference type="NCBI Taxonomy" id="392030"/>
    <lineage>
        <taxon>Eukaryota</taxon>
        <taxon>Metazoa</taxon>
        <taxon>Spiralia</taxon>
        <taxon>Gnathifera</taxon>
        <taxon>Rotifera</taxon>
        <taxon>Eurotatoria</taxon>
        <taxon>Bdelloidea</taxon>
        <taxon>Philodinida</taxon>
        <taxon>Philodinidae</taxon>
        <taxon>Rotaria</taxon>
    </lineage>
</organism>
<proteinExistence type="predicted"/>
<evidence type="ECO:0000313" key="2">
    <source>
        <dbReference type="Proteomes" id="UP000663824"/>
    </source>
</evidence>
<evidence type="ECO:0000313" key="1">
    <source>
        <dbReference type="EMBL" id="CAF2175400.1"/>
    </source>
</evidence>
<name>A0A816YSY2_9BILA</name>
<dbReference type="AlphaFoldDB" id="A0A816YSY2"/>
<gene>
    <name evidence="1" type="ORF">MBJ925_LOCUS34049</name>
</gene>
<accession>A0A816YSY2</accession>
<dbReference type="EMBL" id="CAJNRE010018723">
    <property type="protein sequence ID" value="CAF2175400.1"/>
    <property type="molecule type" value="Genomic_DNA"/>
</dbReference>
<comment type="caution">
    <text evidence="1">The sequence shown here is derived from an EMBL/GenBank/DDBJ whole genome shotgun (WGS) entry which is preliminary data.</text>
</comment>
<reference evidence="1" key="1">
    <citation type="submission" date="2021-02" db="EMBL/GenBank/DDBJ databases">
        <authorList>
            <person name="Nowell W R."/>
        </authorList>
    </citation>
    <scope>NUCLEOTIDE SEQUENCE</scope>
</reference>